<gene>
    <name evidence="1" type="ORF">LCGC14_2478590</name>
</gene>
<feature type="non-terminal residue" evidence="1">
    <location>
        <position position="218"/>
    </location>
</feature>
<protein>
    <submittedName>
        <fullName evidence="1">Uncharacterized protein</fullName>
    </submittedName>
</protein>
<dbReference type="EMBL" id="LAZR01038989">
    <property type="protein sequence ID" value="KKL18130.1"/>
    <property type="molecule type" value="Genomic_DNA"/>
</dbReference>
<name>A0A0F9B8Y9_9ZZZZ</name>
<dbReference type="AlphaFoldDB" id="A0A0F9B8Y9"/>
<sequence>MSKPDHIIEFDQACKTCNSTGLYVGIAEHNGAAVVCSTCKGTGSCHVKIEWDDFVERKVRDDVARVYRTNPGIGLGVGIGHTLESFGGLSYQEWKDGKEFILGTENRKSTCPAWWYQCVDYKKKPDWKECNLGGSFSNCSSFSSKDMCWKRWDISLGEGIIGEVMPTPFEHQKEMLAFHAASPCTLDNSEVGTGKTAPMVVWLKKLSGQDGVIRSLVV</sequence>
<comment type="caution">
    <text evidence="1">The sequence shown here is derived from an EMBL/GenBank/DDBJ whole genome shotgun (WGS) entry which is preliminary data.</text>
</comment>
<reference evidence="1" key="1">
    <citation type="journal article" date="2015" name="Nature">
        <title>Complex archaea that bridge the gap between prokaryotes and eukaryotes.</title>
        <authorList>
            <person name="Spang A."/>
            <person name="Saw J.H."/>
            <person name="Jorgensen S.L."/>
            <person name="Zaremba-Niedzwiedzka K."/>
            <person name="Martijn J."/>
            <person name="Lind A.E."/>
            <person name="van Eijk R."/>
            <person name="Schleper C."/>
            <person name="Guy L."/>
            <person name="Ettema T.J."/>
        </authorList>
    </citation>
    <scope>NUCLEOTIDE SEQUENCE</scope>
</reference>
<organism evidence="1">
    <name type="scientific">marine sediment metagenome</name>
    <dbReference type="NCBI Taxonomy" id="412755"/>
    <lineage>
        <taxon>unclassified sequences</taxon>
        <taxon>metagenomes</taxon>
        <taxon>ecological metagenomes</taxon>
    </lineage>
</organism>
<proteinExistence type="predicted"/>
<accession>A0A0F9B8Y9</accession>
<evidence type="ECO:0000313" key="1">
    <source>
        <dbReference type="EMBL" id="KKL18130.1"/>
    </source>
</evidence>